<evidence type="ECO:0000256" key="11">
    <source>
        <dbReference type="ARBA" id="ARBA00023136"/>
    </source>
</evidence>
<evidence type="ECO:0000256" key="5">
    <source>
        <dbReference type="ARBA" id="ARBA00022448"/>
    </source>
</evidence>
<proteinExistence type="inferred from homology"/>
<comment type="subcellular location">
    <subcellularLocation>
        <location evidence="2">Cell membrane</location>
        <topology evidence="2">Multi-pass membrane protein</topology>
    </subcellularLocation>
</comment>
<evidence type="ECO:0000256" key="8">
    <source>
        <dbReference type="ARBA" id="ARBA00022692"/>
    </source>
</evidence>
<protein>
    <recommendedName>
        <fullName evidence="4">Probable multidrug resistance protein NorM</fullName>
    </recommendedName>
    <alternativeName>
        <fullName evidence="12">Multidrug-efflux transporter</fullName>
    </alternativeName>
</protein>
<dbReference type="EMBL" id="DVOT01000143">
    <property type="protein sequence ID" value="HIV27921.1"/>
    <property type="molecule type" value="Genomic_DNA"/>
</dbReference>
<comment type="caution">
    <text evidence="14">The sequence shown here is derived from an EMBL/GenBank/DDBJ whole genome shotgun (WGS) entry which is preliminary data.</text>
</comment>
<keyword evidence="8 13" id="KW-0812">Transmembrane</keyword>
<feature type="transmembrane region" description="Helical" evidence="13">
    <location>
        <begin position="204"/>
        <end position="228"/>
    </location>
</feature>
<accession>A0A9D1P866</accession>
<evidence type="ECO:0000256" key="9">
    <source>
        <dbReference type="ARBA" id="ARBA00022989"/>
    </source>
</evidence>
<feature type="transmembrane region" description="Helical" evidence="13">
    <location>
        <begin position="143"/>
        <end position="165"/>
    </location>
</feature>
<keyword evidence="10" id="KW-0406">Ion transport</keyword>
<organism evidence="14 15">
    <name type="scientific">Candidatus Ornithocaccomicrobium faecavium</name>
    <dbReference type="NCBI Taxonomy" id="2840890"/>
    <lineage>
        <taxon>Bacteria</taxon>
        <taxon>Bacillati</taxon>
        <taxon>Bacillota</taxon>
        <taxon>Clostridia</taxon>
        <taxon>Candidatus Ornithocaccomicrobium</taxon>
    </lineage>
</organism>
<evidence type="ECO:0000256" key="12">
    <source>
        <dbReference type="ARBA" id="ARBA00031636"/>
    </source>
</evidence>
<evidence type="ECO:0000256" key="13">
    <source>
        <dbReference type="SAM" id="Phobius"/>
    </source>
</evidence>
<comment type="function">
    <text evidence="1">Multidrug efflux pump.</text>
</comment>
<keyword evidence="5" id="KW-0813">Transport</keyword>
<keyword evidence="6" id="KW-0050">Antiport</keyword>
<evidence type="ECO:0000313" key="15">
    <source>
        <dbReference type="Proteomes" id="UP000886884"/>
    </source>
</evidence>
<dbReference type="InterPro" id="IPR048279">
    <property type="entry name" value="MdtK-like"/>
</dbReference>
<keyword evidence="11 13" id="KW-0472">Membrane</keyword>
<evidence type="ECO:0000256" key="6">
    <source>
        <dbReference type="ARBA" id="ARBA00022449"/>
    </source>
</evidence>
<reference evidence="14" key="2">
    <citation type="journal article" date="2021" name="PeerJ">
        <title>Extensive microbial diversity within the chicken gut microbiome revealed by metagenomics and culture.</title>
        <authorList>
            <person name="Gilroy R."/>
            <person name="Ravi A."/>
            <person name="Getino M."/>
            <person name="Pursley I."/>
            <person name="Horton D.L."/>
            <person name="Alikhan N.F."/>
            <person name="Baker D."/>
            <person name="Gharbi K."/>
            <person name="Hall N."/>
            <person name="Watson M."/>
            <person name="Adriaenssens E.M."/>
            <person name="Foster-Nyarko E."/>
            <person name="Jarju S."/>
            <person name="Secka A."/>
            <person name="Antonio M."/>
            <person name="Oren A."/>
            <person name="Chaudhuri R.R."/>
            <person name="La Ragione R."/>
            <person name="Hildebrand F."/>
            <person name="Pallen M.J."/>
        </authorList>
    </citation>
    <scope>NUCLEOTIDE SEQUENCE</scope>
    <source>
        <strain evidence="14">CHK183-6373</strain>
    </source>
</reference>
<feature type="transmembrane region" description="Helical" evidence="13">
    <location>
        <begin position="429"/>
        <end position="448"/>
    </location>
</feature>
<dbReference type="InterPro" id="IPR050222">
    <property type="entry name" value="MATE_MdtK"/>
</dbReference>
<dbReference type="Proteomes" id="UP000886884">
    <property type="component" value="Unassembled WGS sequence"/>
</dbReference>
<name>A0A9D1P866_9FIRM</name>
<dbReference type="PANTHER" id="PTHR43298">
    <property type="entry name" value="MULTIDRUG RESISTANCE PROTEIN NORM-RELATED"/>
    <property type="match status" value="1"/>
</dbReference>
<feature type="transmembrane region" description="Helical" evidence="13">
    <location>
        <begin position="108"/>
        <end position="131"/>
    </location>
</feature>
<dbReference type="AlphaFoldDB" id="A0A9D1P866"/>
<evidence type="ECO:0000256" key="10">
    <source>
        <dbReference type="ARBA" id="ARBA00023065"/>
    </source>
</evidence>
<feature type="transmembrane region" description="Helical" evidence="13">
    <location>
        <begin position="331"/>
        <end position="353"/>
    </location>
</feature>
<dbReference type="PANTHER" id="PTHR43298:SF2">
    <property type="entry name" value="FMN_FAD EXPORTER YEEO-RELATED"/>
    <property type="match status" value="1"/>
</dbReference>
<dbReference type="NCBIfam" id="TIGR00797">
    <property type="entry name" value="matE"/>
    <property type="match status" value="1"/>
</dbReference>
<dbReference type="InterPro" id="IPR002528">
    <property type="entry name" value="MATE_fam"/>
</dbReference>
<feature type="transmembrane region" description="Helical" evidence="13">
    <location>
        <begin position="172"/>
        <end position="192"/>
    </location>
</feature>
<dbReference type="GO" id="GO:0005886">
    <property type="term" value="C:plasma membrane"/>
    <property type="evidence" value="ECO:0007669"/>
    <property type="project" value="UniProtKB-SubCell"/>
</dbReference>
<feature type="transmembrane region" description="Helical" evidence="13">
    <location>
        <begin position="365"/>
        <end position="388"/>
    </location>
</feature>
<feature type="transmembrane region" description="Helical" evidence="13">
    <location>
        <begin position="400"/>
        <end position="423"/>
    </location>
</feature>
<evidence type="ECO:0000256" key="1">
    <source>
        <dbReference type="ARBA" id="ARBA00003408"/>
    </source>
</evidence>
<dbReference type="Pfam" id="PF01554">
    <property type="entry name" value="MatE"/>
    <property type="match status" value="2"/>
</dbReference>
<evidence type="ECO:0000256" key="2">
    <source>
        <dbReference type="ARBA" id="ARBA00004651"/>
    </source>
</evidence>
<reference evidence="14" key="1">
    <citation type="submission" date="2020-10" db="EMBL/GenBank/DDBJ databases">
        <authorList>
            <person name="Gilroy R."/>
        </authorList>
    </citation>
    <scope>NUCLEOTIDE SEQUENCE</scope>
    <source>
        <strain evidence="14">CHK183-6373</strain>
    </source>
</reference>
<feature type="transmembrane region" description="Helical" evidence="13">
    <location>
        <begin position="64"/>
        <end position="87"/>
    </location>
</feature>
<feature type="transmembrane region" description="Helical" evidence="13">
    <location>
        <begin position="21"/>
        <end position="44"/>
    </location>
</feature>
<evidence type="ECO:0000256" key="4">
    <source>
        <dbReference type="ARBA" id="ARBA00020268"/>
    </source>
</evidence>
<keyword evidence="9 13" id="KW-1133">Transmembrane helix</keyword>
<evidence type="ECO:0000313" key="14">
    <source>
        <dbReference type="EMBL" id="HIV27921.1"/>
    </source>
</evidence>
<evidence type="ECO:0000256" key="7">
    <source>
        <dbReference type="ARBA" id="ARBA00022475"/>
    </source>
</evidence>
<dbReference type="PIRSF" id="PIRSF006603">
    <property type="entry name" value="DinF"/>
    <property type="match status" value="1"/>
</dbReference>
<dbReference type="GO" id="GO:0042910">
    <property type="term" value="F:xenobiotic transmembrane transporter activity"/>
    <property type="evidence" value="ECO:0007669"/>
    <property type="project" value="InterPro"/>
</dbReference>
<comment type="similarity">
    <text evidence="3">Belongs to the multi antimicrobial extrusion (MATE) (TC 2.A.66.1) family.</text>
</comment>
<dbReference type="GO" id="GO:0006811">
    <property type="term" value="P:monoatomic ion transport"/>
    <property type="evidence" value="ECO:0007669"/>
    <property type="project" value="UniProtKB-KW"/>
</dbReference>
<keyword evidence="7" id="KW-1003">Cell membrane</keyword>
<evidence type="ECO:0000256" key="3">
    <source>
        <dbReference type="ARBA" id="ARBA00010199"/>
    </source>
</evidence>
<sequence length="473" mass="52162">MLVRNNAGRADLRAYLGDRAFYTKIAQIAIPIMLQSLITVGINLMDTIMLSSMGDAQLSASSLAGQFINLFHICCMGIGMGASVLTARFWGMEDLPSLRQAVTIMLRLVTAFALLFTIATILTPTGILWIYTKDAEIIEYGAIYLRWLIPTYLCMGLSLTCTIVLRSVGQVQIPLISSILAFFINVFFNWVFIFGRLGAPRMEIAGAALGTLIARAFEFFFICGYFFFRDRRIAYRLHHLGTRCRALLGEYLRVSIPVLISDSLLALGNNAVAMIMGHIGRAFVAANSVTVVVQQLSSVFTQGLSNASGIITGHTMGEGDFEKAQRQGYTFLGLGLTLGLLAAALILILRAPIINYYQVSEEARVIAWSLMDSIAFIMVFQSMNSILTKGVLRAGGDTKFLMAGDILFLWVASVPLGALAGLVLHLPAFWIYTFLKIDQVIKCVWCVFRLRSRKWMKKIYGSADAAQARQKTA</sequence>
<dbReference type="GO" id="GO:0015297">
    <property type="term" value="F:antiporter activity"/>
    <property type="evidence" value="ECO:0007669"/>
    <property type="project" value="UniProtKB-KW"/>
</dbReference>
<gene>
    <name evidence="14" type="ORF">IAA64_08125</name>
</gene>